<proteinExistence type="predicted"/>
<name>A0A1M7TQM5_9BACT</name>
<dbReference type="Proteomes" id="UP000186469">
    <property type="component" value="Unassembled WGS sequence"/>
</dbReference>
<dbReference type="NCBIfam" id="TIGR04331">
    <property type="entry name" value="o_ant_LIC12162"/>
    <property type="match status" value="1"/>
</dbReference>
<keyword evidence="2" id="KW-1185">Reference proteome</keyword>
<dbReference type="AlphaFoldDB" id="A0A1M7TQM5"/>
<sequence>MSNKQLCLSVLDYNDKKFQNKERIALGPFCFTKINDLPNLQKAQNTLQNFGLSPWKDSEALLPDISYLRQLSLYLIPFLAKKLNERHQRNESLYFWRWQLSMFLGHFLCSAFEQWKRLELAAKHQDNCDYQGVELENAHLSNTSSFVVASFSSAELHSALATQIIKFMKANHVVSLEKFQQNALISYRTLSEITKNYPMPKALPLRSERGSLKSQLLNLKNTFCQKIFPKNTLIEQNVLGIGLKEALLYPFLPIQKLPPFVIGESSALREFKTGQSPVEFEPADKFEEFIITQVEAFLPNSLWDTQIFQDLMKENSKLLDKYKDKTIFFPAPSIAVDEQTKAFLAYKAEQCANIIMSQHGSHYGTALSYPMLALEEYEQASLFLTWGWDSLENETANFLAFPSVNLAKKAKHSANNDGSILFVTNMRSTYNPRFLSNSAVPELEFDYLFNQLEFFKKIPQNLQGKLIHQEYPYNYSAFQATEIIKKECPWLKTTTQDFFPNYQKAKLLVFDYPGTTLHATLVANIPFILFWNPKVELFSAEAKPLFDALHETGVLFYSPTEAAQALELIYPKLDQWWNEPKRCEAVKKLREKYALTNNQSLILLKSLIKNISDNAKNPHIKVKL</sequence>
<dbReference type="InterPro" id="IPR027603">
    <property type="entry name" value="LIC12162"/>
</dbReference>
<keyword evidence="1" id="KW-0808">Transferase</keyword>
<dbReference type="STRING" id="1121455.SAMN02745728_02377"/>
<dbReference type="OrthoDB" id="329802at2"/>
<dbReference type="GO" id="GO:0016740">
    <property type="term" value="F:transferase activity"/>
    <property type="evidence" value="ECO:0007669"/>
    <property type="project" value="UniProtKB-KW"/>
</dbReference>
<dbReference type="EMBL" id="FRDI01000019">
    <property type="protein sequence ID" value="SHN73044.1"/>
    <property type="molecule type" value="Genomic_DNA"/>
</dbReference>
<reference evidence="1 2" key="1">
    <citation type="submission" date="2016-12" db="EMBL/GenBank/DDBJ databases">
        <authorList>
            <person name="Song W.-J."/>
            <person name="Kurnit D.M."/>
        </authorList>
    </citation>
    <scope>NUCLEOTIDE SEQUENCE [LARGE SCALE GENOMIC DNA]</scope>
    <source>
        <strain evidence="1 2">DSM 11393</strain>
    </source>
</reference>
<gene>
    <name evidence="1" type="ORF">SAMN02745728_02377</name>
</gene>
<accession>A0A1M7TQM5</accession>
<protein>
    <submittedName>
        <fullName evidence="1">Putative transferase, LIC12162 family</fullName>
    </submittedName>
</protein>
<organism evidence="1 2">
    <name type="scientific">Desulfovibrio litoralis DSM 11393</name>
    <dbReference type="NCBI Taxonomy" id="1121455"/>
    <lineage>
        <taxon>Bacteria</taxon>
        <taxon>Pseudomonadati</taxon>
        <taxon>Thermodesulfobacteriota</taxon>
        <taxon>Desulfovibrionia</taxon>
        <taxon>Desulfovibrionales</taxon>
        <taxon>Desulfovibrionaceae</taxon>
        <taxon>Desulfovibrio</taxon>
    </lineage>
</organism>
<evidence type="ECO:0000313" key="1">
    <source>
        <dbReference type="EMBL" id="SHN73044.1"/>
    </source>
</evidence>
<dbReference type="RefSeq" id="WP_072698035.1">
    <property type="nucleotide sequence ID" value="NZ_FRDI01000019.1"/>
</dbReference>
<evidence type="ECO:0000313" key="2">
    <source>
        <dbReference type="Proteomes" id="UP000186469"/>
    </source>
</evidence>